<name>A0A0S6WAS9_VECG1</name>
<sequence length="31" mass="3469">MKAPCSEANFEILPGMVEKNSMNTEELQIIT</sequence>
<evidence type="ECO:0000313" key="1">
    <source>
        <dbReference type="EMBL" id="GAK55402.1"/>
    </source>
</evidence>
<evidence type="ECO:0000313" key="2">
    <source>
        <dbReference type="Proteomes" id="UP000030661"/>
    </source>
</evidence>
<reference evidence="1" key="1">
    <citation type="journal article" date="2015" name="PeerJ">
        <title>First genomic representation of candidate bacterial phylum KSB3 points to enhanced environmental sensing as a trigger of wastewater bulking.</title>
        <authorList>
            <person name="Sekiguchi Y."/>
            <person name="Ohashi A."/>
            <person name="Parks D.H."/>
            <person name="Yamauchi T."/>
            <person name="Tyson G.W."/>
            <person name="Hugenholtz P."/>
        </authorList>
    </citation>
    <scope>NUCLEOTIDE SEQUENCE [LARGE SCALE GENOMIC DNA]</scope>
</reference>
<dbReference type="EMBL" id="DF820463">
    <property type="protein sequence ID" value="GAK55402.1"/>
    <property type="molecule type" value="Genomic_DNA"/>
</dbReference>
<dbReference type="Proteomes" id="UP000030661">
    <property type="component" value="Unassembled WGS sequence"/>
</dbReference>
<dbReference type="STRING" id="1499967.U27_02235"/>
<dbReference type="AlphaFoldDB" id="A0A0S6WAS9"/>
<gene>
    <name evidence="1" type="ORF">U27_02235</name>
</gene>
<organism evidence="1">
    <name type="scientific">Vecturithrix granuli</name>
    <dbReference type="NCBI Taxonomy" id="1499967"/>
    <lineage>
        <taxon>Bacteria</taxon>
        <taxon>Candidatus Moduliflexota</taxon>
        <taxon>Candidatus Vecturitrichia</taxon>
        <taxon>Candidatus Vecturitrichales</taxon>
        <taxon>Candidatus Vecturitrichaceae</taxon>
        <taxon>Candidatus Vecturithrix</taxon>
    </lineage>
</organism>
<protein>
    <submittedName>
        <fullName evidence="1">Uncharacterized protein</fullName>
    </submittedName>
</protein>
<dbReference type="HOGENOM" id="CLU_3395226_0_0_0"/>
<proteinExistence type="predicted"/>
<keyword evidence="2" id="KW-1185">Reference proteome</keyword>
<accession>A0A0S6WAS9</accession>